<dbReference type="PROSITE" id="PS50929">
    <property type="entry name" value="ABC_TM1F"/>
    <property type="match status" value="1"/>
</dbReference>
<evidence type="ECO:0000259" key="10">
    <source>
        <dbReference type="PROSITE" id="PS50893"/>
    </source>
</evidence>
<dbReference type="Proteomes" id="UP000003434">
    <property type="component" value="Unassembled WGS sequence"/>
</dbReference>
<evidence type="ECO:0000256" key="1">
    <source>
        <dbReference type="ARBA" id="ARBA00004651"/>
    </source>
</evidence>
<dbReference type="Gene3D" id="1.20.1560.10">
    <property type="entry name" value="ABC transporter type 1, transmembrane domain"/>
    <property type="match status" value="1"/>
</dbReference>
<evidence type="ECO:0000256" key="3">
    <source>
        <dbReference type="ARBA" id="ARBA00022475"/>
    </source>
</evidence>
<organism evidence="12 13">
    <name type="scientific">Lachnoanaerobaculum saburreum DSM 3986</name>
    <dbReference type="NCBI Taxonomy" id="887325"/>
    <lineage>
        <taxon>Bacteria</taxon>
        <taxon>Bacillati</taxon>
        <taxon>Bacillota</taxon>
        <taxon>Clostridia</taxon>
        <taxon>Lachnospirales</taxon>
        <taxon>Lachnospiraceae</taxon>
        <taxon>Lachnoanaerobaculum</taxon>
    </lineage>
</organism>
<dbReference type="InterPro" id="IPR011527">
    <property type="entry name" value="ABC1_TM_dom"/>
</dbReference>
<evidence type="ECO:0000256" key="5">
    <source>
        <dbReference type="ARBA" id="ARBA00022741"/>
    </source>
</evidence>
<dbReference type="HOGENOM" id="CLU_000604_84_3_9"/>
<sequence>MLKKGEKMLGVLAKHIKEYKGASIFTVIFILGEVVFELLIPYMMTFIIDRGVSIGDYGAVIKYGSVMVLLALLGLFCGVAAGIYGAKASAGFAKNLREAMFRNIQEFSFSNIDKFSTASLVTRLTTDITNVQNAYQMVLRMLMRAPATLIFALIMTVTISRSMSIIFFVATFALSLALILIIARATVLFNQVFEKYDALNADVKENISGIRVVKSYVQEDKEISKFDSANINIYKMFVKAESIVVLGNPLMVLTVYTCVIALSWFGANQIVAGSLTTGELTSLFSYVMSILIALMMLSLAFVMITMSEASAKRIAEVLKEESDITSEKNACKTVADGSIDFDNVSFSYKAGIGKPVLSNINIHIASGQTIGILGGTGSSKTSFINLIPRLYDATAGSVYVGGKNVKDYDLKVLRDAVSVVLQKNELFSGTVLDNLRWGNENATLDEVKRACELACADEFIDRMPEKYDTWIERGGANVSGGQKQRLCIARALLKNPKVLILDDSTSAVDTATDAKIRRAFKEEIPDITKIIISQRISSIKDADKIIVLENGKVAGFDTHENLLKTNEIYKATANAQAEGNADFDKVGA</sequence>
<dbReference type="SUPFAM" id="SSF52540">
    <property type="entry name" value="P-loop containing nucleoside triphosphate hydrolases"/>
    <property type="match status" value="1"/>
</dbReference>
<feature type="domain" description="ABC transporter" evidence="10">
    <location>
        <begin position="339"/>
        <end position="575"/>
    </location>
</feature>
<feature type="transmembrane region" description="Helical" evidence="9">
    <location>
        <begin position="141"/>
        <end position="159"/>
    </location>
</feature>
<feature type="transmembrane region" description="Helical" evidence="9">
    <location>
        <begin position="63"/>
        <end position="86"/>
    </location>
</feature>
<dbReference type="EMBL" id="AEPW01000063">
    <property type="protein sequence ID" value="EFU76517.1"/>
    <property type="molecule type" value="Genomic_DNA"/>
</dbReference>
<evidence type="ECO:0000313" key="13">
    <source>
        <dbReference type="Proteomes" id="UP000003434"/>
    </source>
</evidence>
<dbReference type="PROSITE" id="PS50893">
    <property type="entry name" value="ABC_TRANSPORTER_2"/>
    <property type="match status" value="1"/>
</dbReference>
<dbReference type="InterPro" id="IPR036640">
    <property type="entry name" value="ABC1_TM_sf"/>
</dbReference>
<dbReference type="Gene3D" id="3.40.50.300">
    <property type="entry name" value="P-loop containing nucleotide triphosphate hydrolases"/>
    <property type="match status" value="1"/>
</dbReference>
<feature type="domain" description="ABC transmembrane type-1" evidence="11">
    <location>
        <begin position="24"/>
        <end position="306"/>
    </location>
</feature>
<comment type="subcellular location">
    <subcellularLocation>
        <location evidence="1">Cell membrane</location>
        <topology evidence="1">Multi-pass membrane protein</topology>
    </subcellularLocation>
</comment>
<proteinExistence type="predicted"/>
<dbReference type="GO" id="GO:0005524">
    <property type="term" value="F:ATP binding"/>
    <property type="evidence" value="ECO:0007669"/>
    <property type="project" value="UniProtKB-KW"/>
</dbReference>
<keyword evidence="4 9" id="KW-0812">Transmembrane</keyword>
<accession>E6LNR9</accession>
<feature type="transmembrane region" description="Helical" evidence="9">
    <location>
        <begin position="243"/>
        <end position="264"/>
    </location>
</feature>
<evidence type="ECO:0000259" key="11">
    <source>
        <dbReference type="PROSITE" id="PS50929"/>
    </source>
</evidence>
<keyword evidence="8 9" id="KW-0472">Membrane</keyword>
<evidence type="ECO:0000256" key="9">
    <source>
        <dbReference type="SAM" id="Phobius"/>
    </source>
</evidence>
<keyword evidence="5" id="KW-0547">Nucleotide-binding</keyword>
<dbReference type="InterPro" id="IPR003439">
    <property type="entry name" value="ABC_transporter-like_ATP-bd"/>
</dbReference>
<feature type="transmembrane region" description="Helical" evidence="9">
    <location>
        <begin position="165"/>
        <end position="187"/>
    </location>
</feature>
<feature type="transmembrane region" description="Helical" evidence="9">
    <location>
        <begin position="21"/>
        <end position="43"/>
    </location>
</feature>
<gene>
    <name evidence="12" type="ORF">HMPREF0381_1604</name>
</gene>
<name>E6LNR9_9FIRM</name>
<dbReference type="CDD" id="cd18548">
    <property type="entry name" value="ABC_6TM_Tm287_like"/>
    <property type="match status" value="1"/>
</dbReference>
<dbReference type="InterPro" id="IPR039421">
    <property type="entry name" value="Type_1_exporter"/>
</dbReference>
<dbReference type="AlphaFoldDB" id="E6LNR9"/>
<dbReference type="InterPro" id="IPR027417">
    <property type="entry name" value="P-loop_NTPase"/>
</dbReference>
<dbReference type="Pfam" id="PF00664">
    <property type="entry name" value="ABC_membrane"/>
    <property type="match status" value="1"/>
</dbReference>
<dbReference type="FunFam" id="3.40.50.300:FF:000221">
    <property type="entry name" value="Multidrug ABC transporter ATP-binding protein"/>
    <property type="match status" value="1"/>
</dbReference>
<dbReference type="Pfam" id="PF00005">
    <property type="entry name" value="ABC_tran"/>
    <property type="match status" value="1"/>
</dbReference>
<evidence type="ECO:0000313" key="12">
    <source>
        <dbReference type="EMBL" id="EFU76517.1"/>
    </source>
</evidence>
<dbReference type="GO" id="GO:0015421">
    <property type="term" value="F:ABC-type oligopeptide transporter activity"/>
    <property type="evidence" value="ECO:0007669"/>
    <property type="project" value="TreeGrafter"/>
</dbReference>
<evidence type="ECO:0000256" key="7">
    <source>
        <dbReference type="ARBA" id="ARBA00022989"/>
    </source>
</evidence>
<evidence type="ECO:0000256" key="8">
    <source>
        <dbReference type="ARBA" id="ARBA00023136"/>
    </source>
</evidence>
<keyword evidence="6 12" id="KW-0067">ATP-binding</keyword>
<dbReference type="eggNOG" id="COG1132">
    <property type="taxonomic scope" value="Bacteria"/>
</dbReference>
<keyword evidence="2" id="KW-0813">Transport</keyword>
<evidence type="ECO:0000256" key="4">
    <source>
        <dbReference type="ARBA" id="ARBA00022692"/>
    </source>
</evidence>
<dbReference type="PROSITE" id="PS00211">
    <property type="entry name" value="ABC_TRANSPORTER_1"/>
    <property type="match status" value="1"/>
</dbReference>
<evidence type="ECO:0000256" key="6">
    <source>
        <dbReference type="ARBA" id="ARBA00022840"/>
    </source>
</evidence>
<dbReference type="InterPro" id="IPR003593">
    <property type="entry name" value="AAA+_ATPase"/>
</dbReference>
<dbReference type="InterPro" id="IPR017871">
    <property type="entry name" value="ABC_transporter-like_CS"/>
</dbReference>
<evidence type="ECO:0000256" key="2">
    <source>
        <dbReference type="ARBA" id="ARBA00022448"/>
    </source>
</evidence>
<keyword evidence="7 9" id="KW-1133">Transmembrane helix</keyword>
<protein>
    <submittedName>
        <fullName evidence="12">ABC transporter, ATP-binding protein</fullName>
    </submittedName>
</protein>
<feature type="transmembrane region" description="Helical" evidence="9">
    <location>
        <begin position="284"/>
        <end position="304"/>
    </location>
</feature>
<dbReference type="PANTHER" id="PTHR43394:SF1">
    <property type="entry name" value="ATP-BINDING CASSETTE SUB-FAMILY B MEMBER 10, MITOCHONDRIAL"/>
    <property type="match status" value="1"/>
</dbReference>
<dbReference type="PANTHER" id="PTHR43394">
    <property type="entry name" value="ATP-DEPENDENT PERMEASE MDL1, MITOCHONDRIAL"/>
    <property type="match status" value="1"/>
</dbReference>
<dbReference type="SMART" id="SM00382">
    <property type="entry name" value="AAA"/>
    <property type="match status" value="1"/>
</dbReference>
<dbReference type="GO" id="GO:0005886">
    <property type="term" value="C:plasma membrane"/>
    <property type="evidence" value="ECO:0007669"/>
    <property type="project" value="UniProtKB-SubCell"/>
</dbReference>
<reference evidence="12 13" key="1">
    <citation type="submission" date="2010-12" db="EMBL/GenBank/DDBJ databases">
        <authorList>
            <person name="Muzny D."/>
            <person name="Qin X."/>
            <person name="Deng J."/>
            <person name="Jiang H."/>
            <person name="Liu Y."/>
            <person name="Qu J."/>
            <person name="Song X.-Z."/>
            <person name="Zhang L."/>
            <person name="Thornton R."/>
            <person name="Coyle M."/>
            <person name="Francisco L."/>
            <person name="Jackson L."/>
            <person name="Javaid M."/>
            <person name="Korchina V."/>
            <person name="Kovar C."/>
            <person name="Mata R."/>
            <person name="Mathew T."/>
            <person name="Ngo R."/>
            <person name="Nguyen L."/>
            <person name="Nguyen N."/>
            <person name="Okwuonu G."/>
            <person name="Ongeri F."/>
            <person name="Pham C."/>
            <person name="Simmons D."/>
            <person name="Wilczek-Boney K."/>
            <person name="Hale W."/>
            <person name="Jakkamsetti A."/>
            <person name="Pham P."/>
            <person name="Ruth R."/>
            <person name="San Lucas F."/>
            <person name="Warren J."/>
            <person name="Zhang J."/>
            <person name="Zhao Z."/>
            <person name="Zhou C."/>
            <person name="Zhu D."/>
            <person name="Lee S."/>
            <person name="Bess C."/>
            <person name="Blankenburg K."/>
            <person name="Forbes L."/>
            <person name="Fu Q."/>
            <person name="Gubbala S."/>
            <person name="Hirani K."/>
            <person name="Jayaseelan J.C."/>
            <person name="Lara F."/>
            <person name="Munidasa M."/>
            <person name="Palculict T."/>
            <person name="Patil S."/>
            <person name="Pu L.-L."/>
            <person name="Saada N."/>
            <person name="Tang L."/>
            <person name="Weissenberger G."/>
            <person name="Zhu Y."/>
            <person name="Hemphill L."/>
            <person name="Shang Y."/>
            <person name="Youmans B."/>
            <person name="Ayvaz T."/>
            <person name="Ross M."/>
            <person name="Santibanez J."/>
            <person name="Aqrawi P."/>
            <person name="Gross S."/>
            <person name="Joshi V."/>
            <person name="Fowler G."/>
            <person name="Nazareth L."/>
            <person name="Reid J."/>
            <person name="Worley K."/>
            <person name="Petrosino J."/>
            <person name="Highlander S."/>
            <person name="Gibbs R."/>
        </authorList>
    </citation>
    <scope>NUCLEOTIDE SEQUENCE [LARGE SCALE GENOMIC DNA]</scope>
    <source>
        <strain evidence="12 13">DSM 3986</strain>
    </source>
</reference>
<dbReference type="GO" id="GO:0016887">
    <property type="term" value="F:ATP hydrolysis activity"/>
    <property type="evidence" value="ECO:0007669"/>
    <property type="project" value="InterPro"/>
</dbReference>
<comment type="caution">
    <text evidence="12">The sequence shown here is derived from an EMBL/GenBank/DDBJ whole genome shotgun (WGS) entry which is preliminary data.</text>
</comment>
<dbReference type="SUPFAM" id="SSF90123">
    <property type="entry name" value="ABC transporter transmembrane region"/>
    <property type="match status" value="1"/>
</dbReference>
<keyword evidence="3" id="KW-1003">Cell membrane</keyword>